<evidence type="ECO:0000313" key="1">
    <source>
        <dbReference type="EMBL" id="XBP94150.1"/>
    </source>
</evidence>
<evidence type="ECO:0000313" key="2">
    <source>
        <dbReference type="EMBL" id="XCH74849.1"/>
    </source>
</evidence>
<dbReference type="AlphaFoldDB" id="A0AAU7M9C9"/>
<dbReference type="EMBL" id="CP159342">
    <property type="protein sequence ID" value="XCH74849.1"/>
    <property type="molecule type" value="Genomic_DNA"/>
</dbReference>
<protein>
    <submittedName>
        <fullName evidence="1">Uncharacterized protein</fullName>
    </submittedName>
</protein>
<organism evidence="1">
    <name type="scientific">Micromonospora sp. CCTCC AA 2012012</name>
    <dbReference type="NCBI Taxonomy" id="3111921"/>
    <lineage>
        <taxon>Bacteria</taxon>
        <taxon>Bacillati</taxon>
        <taxon>Actinomycetota</taxon>
        <taxon>Actinomycetes</taxon>
        <taxon>Micromonosporales</taxon>
        <taxon>Micromonosporaceae</taxon>
        <taxon>Micromonospora</taxon>
    </lineage>
</organism>
<gene>
    <name evidence="2" type="ORF">ABUL08_01670</name>
    <name evidence="1" type="ORF">VK199_01665</name>
</gene>
<reference evidence="1" key="1">
    <citation type="submission" date="2024-01" db="EMBL/GenBank/DDBJ databases">
        <title>The genome sequence of Micromonospora mangrovi CCTCC AA 2012012.</title>
        <authorList>
            <person name="Gao J."/>
        </authorList>
    </citation>
    <scope>NUCLEOTIDE SEQUENCE</scope>
    <source>
        <strain evidence="1">CCTCC AA 2012012</strain>
    </source>
</reference>
<proteinExistence type="predicted"/>
<reference evidence="2" key="2">
    <citation type="submission" date="2024-06" db="EMBL/GenBank/DDBJ databases">
        <title>Micromonospora mangrovi CCTCC AA 2012012 genome sequences.</title>
        <authorList>
            <person name="Gao J."/>
        </authorList>
    </citation>
    <scope>NUCLEOTIDE SEQUENCE</scope>
    <source>
        <strain evidence="2">CCTCC AA 2012012</strain>
    </source>
</reference>
<accession>A0AAU7M9C9</accession>
<sequence length="62" mass="7035">MSTHRPVVAERLLLLDRVGWFVLARPVLIEAGQTYRVDHEANELHVDRGAGRSSRIPGRTCR</sequence>
<name>A0AAU7M9C9_9ACTN</name>
<dbReference type="EMBL" id="CP157762">
    <property type="protein sequence ID" value="XBP94150.1"/>
    <property type="molecule type" value="Genomic_DNA"/>
</dbReference>
<dbReference type="RefSeq" id="WP_350933862.1">
    <property type="nucleotide sequence ID" value="NZ_CP157762.1"/>
</dbReference>